<comment type="caution">
    <text evidence="4">The sequence shown here is derived from an EMBL/GenBank/DDBJ whole genome shotgun (WGS) entry which is preliminary data.</text>
</comment>
<name>A0A173YXP6_PARDI</name>
<dbReference type="InterPro" id="IPR014710">
    <property type="entry name" value="RmlC-like_jellyroll"/>
</dbReference>
<reference evidence="4 6" key="2">
    <citation type="submission" date="2018-08" db="EMBL/GenBank/DDBJ databases">
        <title>A genome reference for cultivated species of the human gut microbiota.</title>
        <authorList>
            <person name="Zou Y."/>
            <person name="Xue W."/>
            <person name="Luo G."/>
        </authorList>
    </citation>
    <scope>NUCLEOTIDE SEQUENCE [LARGE SCALE GENOMIC DNA]</scope>
    <source>
        <strain evidence="4 6">AM30-4</strain>
    </source>
</reference>
<evidence type="ECO:0000313" key="6">
    <source>
        <dbReference type="Proteomes" id="UP000284660"/>
    </source>
</evidence>
<protein>
    <submittedName>
        <fullName evidence="4">Cupin fold metalloprotein, WbuC family</fullName>
    </submittedName>
</protein>
<evidence type="ECO:0000313" key="4">
    <source>
        <dbReference type="EMBL" id="RHD71420.1"/>
    </source>
</evidence>
<dbReference type="Gene3D" id="2.60.120.10">
    <property type="entry name" value="Jelly Rolls"/>
    <property type="match status" value="1"/>
</dbReference>
<dbReference type="Proteomes" id="UP000441609">
    <property type="component" value="Unassembled WGS sequence"/>
</dbReference>
<dbReference type="EMBL" id="QSJN01000017">
    <property type="protein sequence ID" value="RHD71420.1"/>
    <property type="molecule type" value="Genomic_DNA"/>
</dbReference>
<dbReference type="NCBIfam" id="TIGR04366">
    <property type="entry name" value="cupin_WbuC"/>
    <property type="match status" value="1"/>
</dbReference>
<dbReference type="Proteomes" id="UP000095455">
    <property type="component" value="Unassembled WGS sequence"/>
</dbReference>
<dbReference type="OrthoDB" id="981227at2"/>
<sequence>MYRQTRSNNENLKNNMLLANELFNTIWDKAKDSVRHRIHFDLRDSENDDSQRMLNVLEIDTKIPIHRHRDTSEVVIILRGKVREVYFDNQGNEIASYLLEYGSPIPGICVPKGM</sequence>
<dbReference type="SUPFAM" id="SSF51182">
    <property type="entry name" value="RmlC-like cupins"/>
    <property type="match status" value="1"/>
</dbReference>
<dbReference type="InterPro" id="IPR011051">
    <property type="entry name" value="RmlC_Cupin_sf"/>
</dbReference>
<evidence type="ECO:0000313" key="7">
    <source>
        <dbReference type="Proteomes" id="UP000441609"/>
    </source>
</evidence>
<evidence type="ECO:0000313" key="3">
    <source>
        <dbReference type="EMBL" id="MSB75131.1"/>
    </source>
</evidence>
<organism evidence="4 6">
    <name type="scientific">Parabacteroides distasonis</name>
    <dbReference type="NCBI Taxonomy" id="823"/>
    <lineage>
        <taxon>Bacteria</taxon>
        <taxon>Pseudomonadati</taxon>
        <taxon>Bacteroidota</taxon>
        <taxon>Bacteroidia</taxon>
        <taxon>Bacteroidales</taxon>
        <taxon>Tannerellaceae</taxon>
        <taxon>Parabacteroides</taxon>
    </lineage>
</organism>
<dbReference type="EMBL" id="WKMO01000019">
    <property type="protein sequence ID" value="MSB75131.1"/>
    <property type="molecule type" value="Genomic_DNA"/>
</dbReference>
<proteinExistence type="predicted"/>
<reference evidence="2 5" key="1">
    <citation type="submission" date="2015-09" db="EMBL/GenBank/DDBJ databases">
        <authorList>
            <consortium name="Pathogen Informatics"/>
        </authorList>
    </citation>
    <scope>NUCLEOTIDE SEQUENCE [LARGE SCALE GENOMIC DNA]</scope>
    <source>
        <strain evidence="2 5">2789STDY5608822</strain>
    </source>
</reference>
<dbReference type="InterPro" id="IPR027565">
    <property type="entry name" value="Cupin_WbuC"/>
</dbReference>
<dbReference type="EMBL" id="CYYK01000002">
    <property type="protein sequence ID" value="CUN68347.1"/>
    <property type="molecule type" value="Genomic_DNA"/>
</dbReference>
<evidence type="ECO:0000313" key="2">
    <source>
        <dbReference type="EMBL" id="CUN68347.1"/>
    </source>
</evidence>
<reference evidence="3 7" key="3">
    <citation type="journal article" date="2019" name="Nat. Med.">
        <title>A library of human gut bacterial isolates paired with longitudinal multiomics data enables mechanistic microbiome research.</title>
        <authorList>
            <person name="Poyet M."/>
            <person name="Groussin M."/>
            <person name="Gibbons S.M."/>
            <person name="Avila-Pacheco J."/>
            <person name="Jiang X."/>
            <person name="Kearney S.M."/>
            <person name="Perrotta A.R."/>
            <person name="Berdy B."/>
            <person name="Zhao S."/>
            <person name="Lieberman T.D."/>
            <person name="Swanson P.K."/>
            <person name="Smith M."/>
            <person name="Roesemann S."/>
            <person name="Alexander J.E."/>
            <person name="Rich S.A."/>
            <person name="Livny J."/>
            <person name="Vlamakis H."/>
            <person name="Clish C."/>
            <person name="Bullock K."/>
            <person name="Deik A."/>
            <person name="Scott J."/>
            <person name="Pierce K.A."/>
            <person name="Xavier R.J."/>
            <person name="Alm E.J."/>
        </authorList>
    </citation>
    <scope>NUCLEOTIDE SEQUENCE [LARGE SCALE GENOMIC DNA]</scope>
    <source>
        <strain evidence="3 7">BIOML-A20</strain>
    </source>
</reference>
<dbReference type="AlphaFoldDB" id="A0A173YXP6"/>
<dbReference type="InterPro" id="IPR046058">
    <property type="entry name" value="WbuC_cupin"/>
</dbReference>
<dbReference type="Proteomes" id="UP000284660">
    <property type="component" value="Unassembled WGS sequence"/>
</dbReference>
<accession>A0A173YXP6</accession>
<feature type="domain" description="Cupin fold metalloprotein WbuC cupin" evidence="1">
    <location>
        <begin position="19"/>
        <end position="97"/>
    </location>
</feature>
<evidence type="ECO:0000313" key="5">
    <source>
        <dbReference type="Proteomes" id="UP000095455"/>
    </source>
</evidence>
<dbReference type="Pfam" id="PF19480">
    <property type="entry name" value="DUF6016"/>
    <property type="match status" value="1"/>
</dbReference>
<gene>
    <name evidence="4" type="ORF">DW782_19165</name>
    <name evidence="2" type="ORF">ERS852380_00843</name>
    <name evidence="3" type="ORF">GKD70_17870</name>
</gene>
<dbReference type="RefSeq" id="WP_005855173.1">
    <property type="nucleotide sequence ID" value="NZ_CP103148.1"/>
</dbReference>
<evidence type="ECO:0000259" key="1">
    <source>
        <dbReference type="Pfam" id="PF19480"/>
    </source>
</evidence>